<dbReference type="InterPro" id="IPR036390">
    <property type="entry name" value="WH_DNA-bd_sf"/>
</dbReference>
<dbReference type="PANTHER" id="PTHR43252">
    <property type="entry name" value="TRANSCRIPTIONAL REGULATOR YQJI"/>
    <property type="match status" value="1"/>
</dbReference>
<keyword evidence="4" id="KW-1185">Reference proteome</keyword>
<evidence type="ECO:0000313" key="4">
    <source>
        <dbReference type="Proteomes" id="UP000017052"/>
    </source>
</evidence>
<dbReference type="Proteomes" id="UP000017052">
    <property type="component" value="Unassembled WGS sequence"/>
</dbReference>
<feature type="domain" description="Transcription regulator PadR N-terminal" evidence="2">
    <location>
        <begin position="70"/>
        <end position="140"/>
    </location>
</feature>
<evidence type="ECO:0000256" key="1">
    <source>
        <dbReference type="SAM" id="MobiDB-lite"/>
    </source>
</evidence>
<evidence type="ECO:0000259" key="2">
    <source>
        <dbReference type="Pfam" id="PF03551"/>
    </source>
</evidence>
<protein>
    <submittedName>
        <fullName evidence="3">Transcriptional regulator, PadR family</fullName>
    </submittedName>
</protein>
<feature type="non-terminal residue" evidence="3">
    <location>
        <position position="1"/>
    </location>
</feature>
<sequence>GCGPWGSADGPCGPWDGRDDWDEQAPRDPWGGRPPMGARPDSGPRDGWGRPTPPHPGRGRGRRGDVRQAVLRVIAEQPSTGYQVMTAIADRSRNLWKPGPGSIYPALQAMADEGLVSCQEGEGGKKIYTITEAGTSRLAEHPGTAPWERMTRDMAGTLDLRPAMGALRSAVAQAARSGTQAQRRRVAELLDATRRQVYLVLAADEAEKTGEDAAGPDGAPTAPAEN</sequence>
<feature type="region of interest" description="Disordered" evidence="1">
    <location>
        <begin position="206"/>
        <end position="226"/>
    </location>
</feature>
<dbReference type="InterPro" id="IPR036388">
    <property type="entry name" value="WH-like_DNA-bd_sf"/>
</dbReference>
<gene>
    <name evidence="3" type="ORF">HMPREF0682_0345</name>
</gene>
<organism evidence="3 4">
    <name type="scientific">Propionibacterium acidifaciens F0233</name>
    <dbReference type="NCBI Taxonomy" id="553198"/>
    <lineage>
        <taxon>Bacteria</taxon>
        <taxon>Bacillati</taxon>
        <taxon>Actinomycetota</taxon>
        <taxon>Actinomycetes</taxon>
        <taxon>Propionibacteriales</taxon>
        <taxon>Propionibacteriaceae</taxon>
        <taxon>Propionibacterium</taxon>
    </lineage>
</organism>
<dbReference type="EMBL" id="ACVN02000235">
    <property type="protein sequence ID" value="ERK53562.1"/>
    <property type="molecule type" value="Genomic_DNA"/>
</dbReference>
<dbReference type="OrthoDB" id="1683430at2"/>
<feature type="compositionally biased region" description="Low complexity" evidence="1">
    <location>
        <begin position="212"/>
        <end position="226"/>
    </location>
</feature>
<comment type="caution">
    <text evidence="3">The sequence shown here is derived from an EMBL/GenBank/DDBJ whole genome shotgun (WGS) entry which is preliminary data.</text>
</comment>
<accession>U2RSB1</accession>
<proteinExistence type="predicted"/>
<dbReference type="SUPFAM" id="SSF46785">
    <property type="entry name" value="Winged helix' DNA-binding domain"/>
    <property type="match status" value="1"/>
</dbReference>
<evidence type="ECO:0000313" key="3">
    <source>
        <dbReference type="EMBL" id="ERK53562.1"/>
    </source>
</evidence>
<dbReference type="Gene3D" id="1.10.10.10">
    <property type="entry name" value="Winged helix-like DNA-binding domain superfamily/Winged helix DNA-binding domain"/>
    <property type="match status" value="1"/>
</dbReference>
<dbReference type="InterPro" id="IPR005149">
    <property type="entry name" value="Tscrpt_reg_PadR_N"/>
</dbReference>
<dbReference type="Pfam" id="PF03551">
    <property type="entry name" value="PadR"/>
    <property type="match status" value="1"/>
</dbReference>
<dbReference type="RefSeq" id="WP_021798157.1">
    <property type="nucleotide sequence ID" value="NZ_ACVN02000235.1"/>
</dbReference>
<reference evidence="3" key="1">
    <citation type="submission" date="2013-08" db="EMBL/GenBank/DDBJ databases">
        <authorList>
            <person name="Durkin A.S."/>
            <person name="Haft D.R."/>
            <person name="McCorrison J."/>
            <person name="Torralba M."/>
            <person name="Gillis M."/>
            <person name="Haft D.H."/>
            <person name="Methe B."/>
            <person name="Sutton G."/>
            <person name="Nelson K.E."/>
        </authorList>
    </citation>
    <scope>NUCLEOTIDE SEQUENCE [LARGE SCALE GENOMIC DNA]</scope>
    <source>
        <strain evidence="3">F0233</strain>
    </source>
</reference>
<name>U2RSB1_9ACTN</name>
<feature type="region of interest" description="Disordered" evidence="1">
    <location>
        <begin position="1"/>
        <end position="65"/>
    </location>
</feature>
<dbReference type="AlphaFoldDB" id="U2RSB1"/>
<dbReference type="PANTHER" id="PTHR43252:SF2">
    <property type="entry name" value="TRANSCRIPTION REGULATOR, PADR-LIKE FAMILY"/>
    <property type="match status" value="1"/>
</dbReference>